<dbReference type="SMART" id="SM00256">
    <property type="entry name" value="FBOX"/>
    <property type="match status" value="1"/>
</dbReference>
<sequence>MEGGVDDEVGGNGDRLSSLPENIIRHIFSFLDSIDIVRASAVSRKWRYNWVSMPYLCVDIPYERIFNDFVDWVLMFRNRFVDIQRLRIPFLILKDNQAFYRLMDIITELNLQELDLMIPYSRHKIKLPQCIFNCGSLVSLKLHIRYNCVLKQHTFPGLSRLKSLDLCFDKFMDSLSIGNFVSSCPLLENLTVHGYKVGEDNIIDITSASLKNLSLILPMIWVVPNTRRYELNVACPNLVSLKVFNLELPKFSFQEMNSLQNLSMDLATGFDLFSSDLTVKICCHAMSRLLKGFCNVKALEVTEVFLEYLHLAVDKPECFSPSFNNLKSLTLRIKSDDFNRHLLINMLDMFDCSPNLEALKIYFKLPTFGDGSRNIPNDLWKMPNATACLKYHLKIVELFEVGDRKYELDLVSFFLKNGHVLQKMKISLIYNIGNTDKIISEVMKFPRSSLNVALTIVEPMFPAPKIHFSGGKRFKRIRHQKSDSCI</sequence>
<name>A0AAE0E0B3_9ROSI</name>
<dbReference type="PANTHER" id="PTHR31900">
    <property type="entry name" value="F-BOX/RNI SUPERFAMILY PROTEIN-RELATED"/>
    <property type="match status" value="1"/>
</dbReference>
<evidence type="ECO:0000313" key="2">
    <source>
        <dbReference type="EMBL" id="KAK3199568.1"/>
    </source>
</evidence>
<dbReference type="InterPro" id="IPR006566">
    <property type="entry name" value="FBD"/>
</dbReference>
<feature type="domain" description="F-box" evidence="1">
    <location>
        <begin position="13"/>
        <end position="65"/>
    </location>
</feature>
<dbReference type="EMBL" id="JANJYJ010000007">
    <property type="protein sequence ID" value="KAK3199568.1"/>
    <property type="molecule type" value="Genomic_DNA"/>
</dbReference>
<dbReference type="PROSITE" id="PS50181">
    <property type="entry name" value="FBOX"/>
    <property type="match status" value="1"/>
</dbReference>
<dbReference type="Pfam" id="PF24758">
    <property type="entry name" value="LRR_At5g56370"/>
    <property type="match status" value="1"/>
</dbReference>
<dbReference type="InterPro" id="IPR001810">
    <property type="entry name" value="F-box_dom"/>
</dbReference>
<dbReference type="PANTHER" id="PTHR31900:SF27">
    <property type="entry name" value="FBD DOMAIN-CONTAINING PROTEIN"/>
    <property type="match status" value="1"/>
</dbReference>
<dbReference type="InterPro" id="IPR055411">
    <property type="entry name" value="LRR_FXL15/At3g58940/PEG3-like"/>
</dbReference>
<comment type="caution">
    <text evidence="2">The sequence shown here is derived from an EMBL/GenBank/DDBJ whole genome shotgun (WGS) entry which is preliminary data.</text>
</comment>
<protein>
    <recommendedName>
        <fullName evidence="1">F-box domain-containing protein</fullName>
    </recommendedName>
</protein>
<dbReference type="Proteomes" id="UP001281410">
    <property type="component" value="Unassembled WGS sequence"/>
</dbReference>
<dbReference type="SUPFAM" id="SSF81383">
    <property type="entry name" value="F-box domain"/>
    <property type="match status" value="1"/>
</dbReference>
<organism evidence="2 3">
    <name type="scientific">Dipteronia sinensis</name>
    <dbReference type="NCBI Taxonomy" id="43782"/>
    <lineage>
        <taxon>Eukaryota</taxon>
        <taxon>Viridiplantae</taxon>
        <taxon>Streptophyta</taxon>
        <taxon>Embryophyta</taxon>
        <taxon>Tracheophyta</taxon>
        <taxon>Spermatophyta</taxon>
        <taxon>Magnoliopsida</taxon>
        <taxon>eudicotyledons</taxon>
        <taxon>Gunneridae</taxon>
        <taxon>Pentapetalae</taxon>
        <taxon>rosids</taxon>
        <taxon>malvids</taxon>
        <taxon>Sapindales</taxon>
        <taxon>Sapindaceae</taxon>
        <taxon>Hippocastanoideae</taxon>
        <taxon>Acereae</taxon>
        <taxon>Dipteronia</taxon>
    </lineage>
</organism>
<dbReference type="Pfam" id="PF00646">
    <property type="entry name" value="F-box"/>
    <property type="match status" value="1"/>
</dbReference>
<dbReference type="InterPro" id="IPR050232">
    <property type="entry name" value="FBL13/AtMIF1-like"/>
</dbReference>
<dbReference type="Gene3D" id="1.20.1280.50">
    <property type="match status" value="1"/>
</dbReference>
<evidence type="ECO:0000313" key="3">
    <source>
        <dbReference type="Proteomes" id="UP001281410"/>
    </source>
</evidence>
<evidence type="ECO:0000259" key="1">
    <source>
        <dbReference type="PROSITE" id="PS50181"/>
    </source>
</evidence>
<dbReference type="InterPro" id="IPR036047">
    <property type="entry name" value="F-box-like_dom_sf"/>
</dbReference>
<dbReference type="SMART" id="SM00579">
    <property type="entry name" value="FBD"/>
    <property type="match status" value="1"/>
</dbReference>
<reference evidence="2" key="1">
    <citation type="journal article" date="2023" name="Plant J.">
        <title>Genome sequences and population genomics provide insights into the demographic history, inbreeding, and mutation load of two 'living fossil' tree species of Dipteronia.</title>
        <authorList>
            <person name="Feng Y."/>
            <person name="Comes H.P."/>
            <person name="Chen J."/>
            <person name="Zhu S."/>
            <person name="Lu R."/>
            <person name="Zhang X."/>
            <person name="Li P."/>
            <person name="Qiu J."/>
            <person name="Olsen K.M."/>
            <person name="Qiu Y."/>
        </authorList>
    </citation>
    <scope>NUCLEOTIDE SEQUENCE</scope>
    <source>
        <strain evidence="2">NBL</strain>
    </source>
</reference>
<dbReference type="Gene3D" id="3.80.10.10">
    <property type="entry name" value="Ribonuclease Inhibitor"/>
    <property type="match status" value="1"/>
</dbReference>
<dbReference type="AlphaFoldDB" id="A0AAE0E0B3"/>
<dbReference type="SUPFAM" id="SSF52047">
    <property type="entry name" value="RNI-like"/>
    <property type="match status" value="1"/>
</dbReference>
<dbReference type="InterPro" id="IPR032675">
    <property type="entry name" value="LRR_dom_sf"/>
</dbReference>
<accession>A0AAE0E0B3</accession>
<proteinExistence type="predicted"/>
<gene>
    <name evidence="2" type="ORF">Dsin_022983</name>
</gene>
<keyword evidence="3" id="KW-1185">Reference proteome</keyword>
<dbReference type="Pfam" id="PF08387">
    <property type="entry name" value="FBD"/>
    <property type="match status" value="1"/>
</dbReference>